<sequence>MNVLEDSPLEALAFNYLSFDFFNNLWTWLAVIFWRIRTPNPELLPPSNHDTPSNKTDKVPELLEPCHDNHNVLARVHSNGVVNDVDGVTKGKMKVTSYYYEDDVINTKCDETLTLTVELWEEREKRLEWWEKLLKTRTGESENGWYTCQDLTALNGNVVRFWEESNNSFSYVPPL</sequence>
<name>A0AAV1AK83_VICFA</name>
<proteinExistence type="predicted"/>
<evidence type="ECO:0000313" key="2">
    <source>
        <dbReference type="EMBL" id="CAI8610945.1"/>
    </source>
</evidence>
<feature type="transmembrane region" description="Helical" evidence="1">
    <location>
        <begin position="12"/>
        <end position="34"/>
    </location>
</feature>
<organism evidence="2 3">
    <name type="scientific">Vicia faba</name>
    <name type="common">Broad bean</name>
    <name type="synonym">Faba vulgaris</name>
    <dbReference type="NCBI Taxonomy" id="3906"/>
    <lineage>
        <taxon>Eukaryota</taxon>
        <taxon>Viridiplantae</taxon>
        <taxon>Streptophyta</taxon>
        <taxon>Embryophyta</taxon>
        <taxon>Tracheophyta</taxon>
        <taxon>Spermatophyta</taxon>
        <taxon>Magnoliopsida</taxon>
        <taxon>eudicotyledons</taxon>
        <taxon>Gunneridae</taxon>
        <taxon>Pentapetalae</taxon>
        <taxon>rosids</taxon>
        <taxon>fabids</taxon>
        <taxon>Fabales</taxon>
        <taxon>Fabaceae</taxon>
        <taxon>Papilionoideae</taxon>
        <taxon>50 kb inversion clade</taxon>
        <taxon>NPAAA clade</taxon>
        <taxon>Hologalegina</taxon>
        <taxon>IRL clade</taxon>
        <taxon>Fabeae</taxon>
        <taxon>Vicia</taxon>
    </lineage>
</organism>
<evidence type="ECO:0000256" key="1">
    <source>
        <dbReference type="SAM" id="Phobius"/>
    </source>
</evidence>
<dbReference type="AlphaFoldDB" id="A0AAV1AK83"/>
<keyword evidence="3" id="KW-1185">Reference proteome</keyword>
<evidence type="ECO:0000313" key="3">
    <source>
        <dbReference type="Proteomes" id="UP001157006"/>
    </source>
</evidence>
<reference evidence="2 3" key="1">
    <citation type="submission" date="2023-01" db="EMBL/GenBank/DDBJ databases">
        <authorList>
            <person name="Kreplak J."/>
        </authorList>
    </citation>
    <scope>NUCLEOTIDE SEQUENCE [LARGE SCALE GENOMIC DNA]</scope>
</reference>
<dbReference type="PANTHER" id="PTHR36369">
    <property type="entry name" value="TRANSMEMBRANE PROTEIN"/>
    <property type="match status" value="1"/>
</dbReference>
<dbReference type="Proteomes" id="UP001157006">
    <property type="component" value="Chromosome 4"/>
</dbReference>
<dbReference type="PANTHER" id="PTHR36369:SF7">
    <property type="entry name" value="PROTEIN, PUTATIVE-RELATED"/>
    <property type="match status" value="1"/>
</dbReference>
<gene>
    <name evidence="2" type="ORF">VFH_IV205920</name>
</gene>
<accession>A0AAV1AK83</accession>
<protein>
    <submittedName>
        <fullName evidence="2">Uncharacterized protein</fullName>
    </submittedName>
</protein>
<keyword evidence="1" id="KW-0812">Transmembrane</keyword>
<keyword evidence="1" id="KW-0472">Membrane</keyword>
<dbReference type="EMBL" id="OX451739">
    <property type="protein sequence ID" value="CAI8610945.1"/>
    <property type="molecule type" value="Genomic_DNA"/>
</dbReference>
<keyword evidence="1" id="KW-1133">Transmembrane helix</keyword>